<protein>
    <recommendedName>
        <fullName evidence="1">Bro-N domain-containing protein</fullName>
    </recommendedName>
</protein>
<dbReference type="Proteomes" id="UP000037395">
    <property type="component" value="Unassembled WGS sequence"/>
</dbReference>
<organism evidence="3 4">
    <name type="scientific">Kitasatospora aureofaciens</name>
    <name type="common">Streptomyces aureofaciens</name>
    <dbReference type="NCBI Taxonomy" id="1894"/>
    <lineage>
        <taxon>Bacteria</taxon>
        <taxon>Bacillati</taxon>
        <taxon>Actinomycetota</taxon>
        <taxon>Actinomycetes</taxon>
        <taxon>Kitasatosporales</taxon>
        <taxon>Streptomycetaceae</taxon>
        <taxon>Kitasatospora</taxon>
    </lineage>
</organism>
<evidence type="ECO:0000313" key="4">
    <source>
        <dbReference type="Proteomes" id="UP000037395"/>
    </source>
</evidence>
<evidence type="ECO:0000259" key="1">
    <source>
        <dbReference type="PROSITE" id="PS51750"/>
    </source>
</evidence>
<evidence type="ECO:0000313" key="3">
    <source>
        <dbReference type="EMBL" id="OEV37945.1"/>
    </source>
</evidence>
<accession>A0A8H9LNN0</accession>
<dbReference type="AlphaFoldDB" id="A0A1E7NB84"/>
<dbReference type="EMBL" id="BMUB01000003">
    <property type="protein sequence ID" value="GGU65747.1"/>
    <property type="molecule type" value="Genomic_DNA"/>
</dbReference>
<reference evidence="4" key="3">
    <citation type="submission" date="2016-08" db="EMBL/GenBank/DDBJ databases">
        <title>Sequencing, assembly and comparative genomics of S. aureofaciens ATCC 10762.</title>
        <authorList>
            <person name="Gradnigo J.S."/>
            <person name="Johnson N."/>
            <person name="Somerville G.A."/>
        </authorList>
    </citation>
    <scope>NUCLEOTIDE SEQUENCE [LARGE SCALE GENOMIC DNA]</scope>
    <source>
        <strain evidence="4">ATCC 10762 / DSM 40127 / CCM 3239 / JCM 4008 / LMG 5968 / NBRC 12843 / NCIMB 8234 / A-377</strain>
    </source>
</reference>
<dbReference type="Proteomes" id="UP000610124">
    <property type="component" value="Unassembled WGS sequence"/>
</dbReference>
<gene>
    <name evidence="2" type="ORF">GCM10010502_15840</name>
    <name evidence="3" type="ORF">HS99_0024080</name>
</gene>
<name>A0A1E7NB84_KITAU</name>
<proteinExistence type="predicted"/>
<comment type="caution">
    <text evidence="3">The sequence shown here is derived from an EMBL/GenBank/DDBJ whole genome shotgun (WGS) entry which is preliminary data.</text>
</comment>
<dbReference type="InterPro" id="IPR003497">
    <property type="entry name" value="BRO_N_domain"/>
</dbReference>
<sequence>MDDEQGQQEEMVLVRSSFPVTGQPIRVVMIDGEPWFVTADVCTVLDRGSASRATRNLDPSDTRTVDMRLVCLPKSQAYDVSAGQKLYSRGNPFLALVSEAGLYSLLMRSNKKSSKPFRDWVTRDLLPSVRRGDTDVPTQQRRMAETLAQAIGQQVRIVAEIDHEDWPGLTVHSDGTVHCRHGEMVLHLPGREEDSGPPFGAYFACPGGERVGIRGSRVVPGCRKLKLLDLLRLREAAIERSQPVAHSAPSPTMPPEGMVLCLIDRARIYGRPPEITEVLRGIGS</sequence>
<reference evidence="2" key="5">
    <citation type="submission" date="2020-09" db="EMBL/GenBank/DDBJ databases">
        <authorList>
            <person name="Sun Q."/>
            <person name="Ohkuma M."/>
        </authorList>
    </citation>
    <scope>NUCLEOTIDE SEQUENCE</scope>
    <source>
        <strain evidence="2">JCM 4434</strain>
    </source>
</reference>
<reference evidence="2" key="1">
    <citation type="journal article" date="2014" name="Int. J. Syst. Evol. Microbiol.">
        <title>Complete genome sequence of Corynebacterium casei LMG S-19264T (=DSM 44701T), isolated from a smear-ripened cheese.</title>
        <authorList>
            <consortium name="US DOE Joint Genome Institute (JGI-PGF)"/>
            <person name="Walter F."/>
            <person name="Albersmeier A."/>
            <person name="Kalinowski J."/>
            <person name="Ruckert C."/>
        </authorList>
    </citation>
    <scope>NUCLEOTIDE SEQUENCE</scope>
    <source>
        <strain evidence="2">JCM 4434</strain>
    </source>
</reference>
<dbReference type="SMART" id="SM01040">
    <property type="entry name" value="Bro-N"/>
    <property type="match status" value="1"/>
</dbReference>
<dbReference type="PANTHER" id="PTHR36180:SF2">
    <property type="entry name" value="BRO FAMILY PROTEIN"/>
    <property type="match status" value="1"/>
</dbReference>
<dbReference type="EMBL" id="JPRF03000017">
    <property type="protein sequence ID" value="OEV37945.1"/>
    <property type="molecule type" value="Genomic_DNA"/>
</dbReference>
<reference evidence="3 4" key="2">
    <citation type="submission" date="2014-07" db="EMBL/GenBank/DDBJ databases">
        <authorList>
            <person name="Zhang J.E."/>
            <person name="Yang H."/>
            <person name="Guo J."/>
            <person name="Deng Z."/>
            <person name="Luo H."/>
            <person name="Luo M."/>
            <person name="Zhao B."/>
        </authorList>
    </citation>
    <scope>NUCLEOTIDE SEQUENCE [LARGE SCALE GENOMIC DNA]</scope>
    <source>
        <strain evidence="3">ATCC 10762</strain>
        <strain evidence="4">ATCC 10762 / DSM 40127 / CCM 3239 / JCM 4008 / LMG 5968 / NBRC 12843 / NCIMB 8234 / A-377</strain>
    </source>
</reference>
<feature type="domain" description="Bro-N" evidence="1">
    <location>
        <begin position="11"/>
        <end position="133"/>
    </location>
</feature>
<dbReference type="PROSITE" id="PS51750">
    <property type="entry name" value="BRO_N"/>
    <property type="match status" value="1"/>
</dbReference>
<dbReference type="PANTHER" id="PTHR36180">
    <property type="entry name" value="DNA-BINDING PROTEIN-RELATED-RELATED"/>
    <property type="match status" value="1"/>
</dbReference>
<dbReference type="Pfam" id="PF02498">
    <property type="entry name" value="Bro-N"/>
    <property type="match status" value="1"/>
</dbReference>
<reference evidence="3" key="4">
    <citation type="submission" date="2016-08" db="EMBL/GenBank/DDBJ databases">
        <title>Sequencing, Assembly and Comparative Genomics of S. aureofaciens ATCC 10762.</title>
        <authorList>
            <person name="Gradnigo J.S."/>
            <person name="Johnson N."/>
            <person name="Somerville G.A."/>
        </authorList>
    </citation>
    <scope>NUCLEOTIDE SEQUENCE [LARGE SCALE GENOMIC DNA]</scope>
    <source>
        <strain evidence="3">ATCC 10762</strain>
    </source>
</reference>
<keyword evidence="4" id="KW-1185">Reference proteome</keyword>
<evidence type="ECO:0000313" key="2">
    <source>
        <dbReference type="EMBL" id="GGU65747.1"/>
    </source>
</evidence>
<accession>A0A1E7NB84</accession>
<dbReference type="RefSeq" id="WP_030552066.1">
    <property type="nucleotide sequence ID" value="NZ_CP020567.1"/>
</dbReference>